<organism evidence="1 2">
    <name type="scientific">Streptomyces cinerochromogenes</name>
    <dbReference type="NCBI Taxonomy" id="66422"/>
    <lineage>
        <taxon>Bacteria</taxon>
        <taxon>Bacillati</taxon>
        <taxon>Actinomycetota</taxon>
        <taxon>Actinomycetes</taxon>
        <taxon>Kitasatosporales</taxon>
        <taxon>Streptomycetaceae</taxon>
        <taxon>Streptomyces</taxon>
    </lineage>
</organism>
<evidence type="ECO:0000313" key="1">
    <source>
        <dbReference type="EMBL" id="MFG3013554.1"/>
    </source>
</evidence>
<proteinExistence type="predicted"/>
<reference evidence="1 2" key="1">
    <citation type="submission" date="2024-10" db="EMBL/GenBank/DDBJ databases">
        <title>The Natural Products Discovery Center: Release of the First 8490 Sequenced Strains for Exploring Actinobacteria Biosynthetic Diversity.</title>
        <authorList>
            <person name="Kalkreuter E."/>
            <person name="Kautsar S.A."/>
            <person name="Yang D."/>
            <person name="Bader C.D."/>
            <person name="Teijaro C.N."/>
            <person name="Fluegel L."/>
            <person name="Davis C.M."/>
            <person name="Simpson J.R."/>
            <person name="Lauterbach L."/>
            <person name="Steele A.D."/>
            <person name="Gui C."/>
            <person name="Meng S."/>
            <person name="Li G."/>
            <person name="Viehrig K."/>
            <person name="Ye F."/>
            <person name="Su P."/>
            <person name="Kiefer A.F."/>
            <person name="Nichols A."/>
            <person name="Cepeda A.J."/>
            <person name="Yan W."/>
            <person name="Fan B."/>
            <person name="Jiang Y."/>
            <person name="Adhikari A."/>
            <person name="Zheng C.-J."/>
            <person name="Schuster L."/>
            <person name="Cowan T.M."/>
            <person name="Smanski M.J."/>
            <person name="Chevrette M.G."/>
            <person name="De Carvalho L.P.S."/>
            <person name="Shen B."/>
        </authorList>
    </citation>
    <scope>NUCLEOTIDE SEQUENCE [LARGE SCALE GENOMIC DNA]</scope>
    <source>
        <strain evidence="1 2">NPDC048320</strain>
    </source>
</reference>
<accession>A0ABW7B8R7</accession>
<comment type="caution">
    <text evidence="1">The sequence shown here is derived from an EMBL/GenBank/DDBJ whole genome shotgun (WGS) entry which is preliminary data.</text>
</comment>
<dbReference type="RefSeq" id="WP_392819520.1">
    <property type="nucleotide sequence ID" value="NZ_JBICYV010000012.1"/>
</dbReference>
<sequence length="31" mass="3434">MVQEVLPLDQAVLAHRRMDAGEVFGRVMPAP</sequence>
<keyword evidence="2" id="KW-1185">Reference proteome</keyword>
<evidence type="ECO:0000313" key="2">
    <source>
        <dbReference type="Proteomes" id="UP001604267"/>
    </source>
</evidence>
<name>A0ABW7B8R7_9ACTN</name>
<gene>
    <name evidence="1" type="ORF">ACGFZB_24435</name>
</gene>
<dbReference type="Proteomes" id="UP001604267">
    <property type="component" value="Unassembled WGS sequence"/>
</dbReference>
<protein>
    <submittedName>
        <fullName evidence="1">Uncharacterized protein</fullName>
    </submittedName>
</protein>
<dbReference type="EMBL" id="JBICYV010000012">
    <property type="protein sequence ID" value="MFG3013554.1"/>
    <property type="molecule type" value="Genomic_DNA"/>
</dbReference>